<dbReference type="GO" id="GO:0035438">
    <property type="term" value="F:cyclic-di-GMP binding"/>
    <property type="evidence" value="ECO:0007669"/>
    <property type="project" value="InterPro"/>
</dbReference>
<dbReference type="SUPFAM" id="SSF141371">
    <property type="entry name" value="PilZ domain-like"/>
    <property type="match status" value="1"/>
</dbReference>
<sequence>MLSVEPVRRAFRRFVRIDCQVVREHDFTLVGELALDLSTKGMLVRAKKRVLTGEEVIVTFRPPRSNHWFDAQGTVTRVLHGRRPGDYGLSFGIEFHDVSLEDERLLFEQLRGLSAPEPLRTPRPLVVHAA</sequence>
<protein>
    <recommendedName>
        <fullName evidence="1">PilZ domain-containing protein</fullName>
    </recommendedName>
</protein>
<dbReference type="AlphaFoldDB" id="A0A0K1PU57"/>
<accession>A0A0K1PU57</accession>
<gene>
    <name evidence="2" type="ORF">AKJ09_03716</name>
</gene>
<dbReference type="Pfam" id="PF07238">
    <property type="entry name" value="PilZ"/>
    <property type="match status" value="1"/>
</dbReference>
<dbReference type="Gene3D" id="2.40.10.220">
    <property type="entry name" value="predicted glycosyltransferase like domains"/>
    <property type="match status" value="1"/>
</dbReference>
<proteinExistence type="predicted"/>
<feature type="domain" description="PilZ" evidence="1">
    <location>
        <begin position="8"/>
        <end position="109"/>
    </location>
</feature>
<dbReference type="RefSeq" id="WP_146648262.1">
    <property type="nucleotide sequence ID" value="NZ_CP012333.1"/>
</dbReference>
<evidence type="ECO:0000259" key="1">
    <source>
        <dbReference type="Pfam" id="PF07238"/>
    </source>
</evidence>
<evidence type="ECO:0000313" key="3">
    <source>
        <dbReference type="Proteomes" id="UP000064967"/>
    </source>
</evidence>
<dbReference type="Proteomes" id="UP000064967">
    <property type="component" value="Chromosome"/>
</dbReference>
<keyword evidence="3" id="KW-1185">Reference proteome</keyword>
<evidence type="ECO:0000313" key="2">
    <source>
        <dbReference type="EMBL" id="AKU97052.1"/>
    </source>
</evidence>
<name>A0A0K1PU57_9BACT</name>
<dbReference type="InterPro" id="IPR009875">
    <property type="entry name" value="PilZ_domain"/>
</dbReference>
<dbReference type="OrthoDB" id="5521672at2"/>
<organism evidence="2 3">
    <name type="scientific">Labilithrix luteola</name>
    <dbReference type="NCBI Taxonomy" id="1391654"/>
    <lineage>
        <taxon>Bacteria</taxon>
        <taxon>Pseudomonadati</taxon>
        <taxon>Myxococcota</taxon>
        <taxon>Polyangia</taxon>
        <taxon>Polyangiales</taxon>
        <taxon>Labilitrichaceae</taxon>
        <taxon>Labilithrix</taxon>
    </lineage>
</organism>
<reference evidence="2 3" key="1">
    <citation type="submission" date="2015-08" db="EMBL/GenBank/DDBJ databases">
        <authorList>
            <person name="Babu N.S."/>
            <person name="Beckwith C.J."/>
            <person name="Beseler K.G."/>
            <person name="Brison A."/>
            <person name="Carone J.V."/>
            <person name="Caskin T.P."/>
            <person name="Diamond M."/>
            <person name="Durham M.E."/>
            <person name="Foxe J.M."/>
            <person name="Go M."/>
            <person name="Henderson B.A."/>
            <person name="Jones I.B."/>
            <person name="McGettigan J.A."/>
            <person name="Micheletti S.J."/>
            <person name="Nasrallah M.E."/>
            <person name="Ortiz D."/>
            <person name="Piller C.R."/>
            <person name="Privatt S.R."/>
            <person name="Schneider S.L."/>
            <person name="Sharp S."/>
            <person name="Smith T.C."/>
            <person name="Stanton J.D."/>
            <person name="Ullery H.E."/>
            <person name="Wilson R.J."/>
            <person name="Serrano M.G."/>
            <person name="Buck G."/>
            <person name="Lee V."/>
            <person name="Wang Y."/>
            <person name="Carvalho R."/>
            <person name="Voegtly L."/>
            <person name="Shi R."/>
            <person name="Duckworth R."/>
            <person name="Johnson A."/>
            <person name="Loviza R."/>
            <person name="Walstead R."/>
            <person name="Shah Z."/>
            <person name="Kiflezghi M."/>
            <person name="Wade K."/>
            <person name="Ball S.L."/>
            <person name="Bradley K.W."/>
            <person name="Asai D.J."/>
            <person name="Bowman C.A."/>
            <person name="Russell D.A."/>
            <person name="Pope W.H."/>
            <person name="Jacobs-Sera D."/>
            <person name="Hendrix R.W."/>
            <person name="Hatfull G.F."/>
        </authorList>
    </citation>
    <scope>NUCLEOTIDE SEQUENCE [LARGE SCALE GENOMIC DNA]</scope>
    <source>
        <strain evidence="2 3">DSM 27648</strain>
    </source>
</reference>
<dbReference type="EMBL" id="CP012333">
    <property type="protein sequence ID" value="AKU97052.1"/>
    <property type="molecule type" value="Genomic_DNA"/>
</dbReference>
<dbReference type="STRING" id="1391654.AKJ09_03716"/>
<dbReference type="KEGG" id="llu:AKJ09_03716"/>